<keyword evidence="2" id="KW-0560">Oxidoreductase</keyword>
<dbReference type="InterPro" id="IPR036291">
    <property type="entry name" value="NAD(P)-bd_dom_sf"/>
</dbReference>
<dbReference type="PRINTS" id="PR00081">
    <property type="entry name" value="GDHRDH"/>
</dbReference>
<proteinExistence type="inferred from homology"/>
<dbReference type="Pfam" id="PF13561">
    <property type="entry name" value="adh_short_C2"/>
    <property type="match status" value="1"/>
</dbReference>
<dbReference type="FunFam" id="3.40.50.720:FF:000084">
    <property type="entry name" value="Short-chain dehydrogenase reductase"/>
    <property type="match status" value="1"/>
</dbReference>
<protein>
    <submittedName>
        <fullName evidence="3">Putative oxidoreductase</fullName>
    </submittedName>
</protein>
<dbReference type="Gene3D" id="3.40.50.720">
    <property type="entry name" value="NAD(P)-binding Rossmann-like Domain"/>
    <property type="match status" value="1"/>
</dbReference>
<name>A0A6C7E8G8_ILUCY</name>
<dbReference type="AlphaFoldDB" id="A0A6C7E8G8"/>
<keyword evidence="4" id="KW-1185">Reference proteome</keyword>
<evidence type="ECO:0000256" key="2">
    <source>
        <dbReference type="ARBA" id="ARBA00023002"/>
    </source>
</evidence>
<dbReference type="PANTHER" id="PTHR43943">
    <property type="entry name" value="DEHYDROGENASE/REDUCTASE (SDR FAMILY) MEMBER 4"/>
    <property type="match status" value="1"/>
</dbReference>
<dbReference type="NCBIfam" id="NF005559">
    <property type="entry name" value="PRK07231.1"/>
    <property type="match status" value="1"/>
</dbReference>
<dbReference type="PROSITE" id="PS00061">
    <property type="entry name" value="ADH_SHORT"/>
    <property type="match status" value="1"/>
</dbReference>
<dbReference type="InterPro" id="IPR020904">
    <property type="entry name" value="Sc_DH/Rdtase_CS"/>
</dbReference>
<dbReference type="OrthoDB" id="517007at2"/>
<sequence>MDVSLDGKVALVTGASRGIGKAMAATLAASGAKVMINSRKQESLEAARAEMDGEVEIFAANAGDDDAAERGVLATIERFGQLDILINNAATNPYYGRTLDIDDARYQKTFQVNLDAPLRWTQAAWKHAFAERPGTVINVASVGGLRVEGVGLGVYNVTKAALIHLTKQLAHELGPTRVVGIAPGLVETDFAQVLVDNFGDALAARMPVGRLGQPQDIANLATFLASDLASWITAETYVIDGGASVAGGALEPAE</sequence>
<dbReference type="EMBL" id="AP012057">
    <property type="protein sequence ID" value="BAN02710.1"/>
    <property type="molecule type" value="Genomic_DNA"/>
</dbReference>
<dbReference type="InterPro" id="IPR002347">
    <property type="entry name" value="SDR_fam"/>
</dbReference>
<dbReference type="RefSeq" id="WP_015441957.1">
    <property type="nucleotide sequence ID" value="NC_020520.1"/>
</dbReference>
<organism evidence="3 4">
    <name type="scientific">Ilumatobacter coccineus (strain NBRC 103263 / KCTC 29153 / YM16-304)</name>
    <dbReference type="NCBI Taxonomy" id="1313172"/>
    <lineage>
        <taxon>Bacteria</taxon>
        <taxon>Bacillati</taxon>
        <taxon>Actinomycetota</taxon>
        <taxon>Acidimicrobiia</taxon>
        <taxon>Acidimicrobiales</taxon>
        <taxon>Ilumatobacteraceae</taxon>
        <taxon>Ilumatobacter</taxon>
    </lineage>
</organism>
<dbReference type="CDD" id="cd05233">
    <property type="entry name" value="SDR_c"/>
    <property type="match status" value="1"/>
</dbReference>
<dbReference type="PRINTS" id="PR00080">
    <property type="entry name" value="SDRFAMILY"/>
</dbReference>
<dbReference type="Proteomes" id="UP000011863">
    <property type="component" value="Chromosome"/>
</dbReference>
<evidence type="ECO:0000256" key="1">
    <source>
        <dbReference type="ARBA" id="ARBA00006484"/>
    </source>
</evidence>
<evidence type="ECO:0000313" key="4">
    <source>
        <dbReference type="Proteomes" id="UP000011863"/>
    </source>
</evidence>
<dbReference type="KEGG" id="aym:YM304_23960"/>
<comment type="similarity">
    <text evidence="1">Belongs to the short-chain dehydrogenases/reductases (SDR) family.</text>
</comment>
<gene>
    <name evidence="3" type="ORF">YM304_23960</name>
</gene>
<dbReference type="GO" id="GO:0016491">
    <property type="term" value="F:oxidoreductase activity"/>
    <property type="evidence" value="ECO:0007669"/>
    <property type="project" value="UniProtKB-KW"/>
</dbReference>
<dbReference type="SUPFAM" id="SSF51735">
    <property type="entry name" value="NAD(P)-binding Rossmann-fold domains"/>
    <property type="match status" value="1"/>
</dbReference>
<evidence type="ECO:0000313" key="3">
    <source>
        <dbReference type="EMBL" id="BAN02710.1"/>
    </source>
</evidence>
<reference evidence="3 4" key="1">
    <citation type="journal article" date="2013" name="Int. J. Syst. Evol. Microbiol.">
        <title>Ilumatobacter nonamiense sp. nov. and Ilumatobacter coccineum sp. nov., isolated from seashore sand.</title>
        <authorList>
            <person name="Matsumoto A."/>
            <person name="Kasai H."/>
            <person name="Matsuo Y."/>
            <person name="Shizuri Y."/>
            <person name="Ichikawa N."/>
            <person name="Fujita N."/>
            <person name="Omura S."/>
            <person name="Takahashi Y."/>
        </authorList>
    </citation>
    <scope>NUCLEOTIDE SEQUENCE [LARGE SCALE GENOMIC DNA]</scope>
    <source>
        <strain evidence="4">NBRC 103263 / KCTC 29153 / YM16-304</strain>
    </source>
</reference>
<accession>A0A6C7E8G8</accession>
<dbReference type="PANTHER" id="PTHR43943:SF2">
    <property type="entry name" value="DEHYDROGENASE_REDUCTASE 4"/>
    <property type="match status" value="1"/>
</dbReference>